<evidence type="ECO:0000313" key="2">
    <source>
        <dbReference type="EMBL" id="MBL6446739.1"/>
    </source>
</evidence>
<name>A0A937FVI4_9BACT</name>
<dbReference type="EMBL" id="JAEUGD010000038">
    <property type="protein sequence ID" value="MBL6446739.1"/>
    <property type="molecule type" value="Genomic_DNA"/>
</dbReference>
<sequence>MQKLSDFASYIRELRIQKRIPQRKVAAVLDIDTLKLSKIERGERDANKEMIKLIATFFEIDEKKLKQSFLSDKIARQIYIEPDSSEILHLAEEKVRYLKNTKSQQSTINLK</sequence>
<dbReference type="Proteomes" id="UP000614216">
    <property type="component" value="Unassembled WGS sequence"/>
</dbReference>
<dbReference type="CDD" id="cd00093">
    <property type="entry name" value="HTH_XRE"/>
    <property type="match status" value="1"/>
</dbReference>
<dbReference type="Pfam" id="PF01381">
    <property type="entry name" value="HTH_3"/>
    <property type="match status" value="1"/>
</dbReference>
<dbReference type="AlphaFoldDB" id="A0A937FVI4"/>
<proteinExistence type="predicted"/>
<comment type="caution">
    <text evidence="2">The sequence shown here is derived from an EMBL/GenBank/DDBJ whole genome shotgun (WGS) entry which is preliminary data.</text>
</comment>
<gene>
    <name evidence="2" type="ORF">JMN32_10480</name>
</gene>
<accession>A0A937FVI4</accession>
<dbReference type="SMART" id="SM00530">
    <property type="entry name" value="HTH_XRE"/>
    <property type="match status" value="1"/>
</dbReference>
<dbReference type="InterPro" id="IPR001387">
    <property type="entry name" value="Cro/C1-type_HTH"/>
</dbReference>
<dbReference type="Gene3D" id="1.10.260.40">
    <property type="entry name" value="lambda repressor-like DNA-binding domains"/>
    <property type="match status" value="1"/>
</dbReference>
<dbReference type="RefSeq" id="WP_202856284.1">
    <property type="nucleotide sequence ID" value="NZ_JAEUGD010000038.1"/>
</dbReference>
<organism evidence="2 3">
    <name type="scientific">Fulvivirga marina</name>
    <dbReference type="NCBI Taxonomy" id="2494733"/>
    <lineage>
        <taxon>Bacteria</taxon>
        <taxon>Pseudomonadati</taxon>
        <taxon>Bacteroidota</taxon>
        <taxon>Cytophagia</taxon>
        <taxon>Cytophagales</taxon>
        <taxon>Fulvivirgaceae</taxon>
        <taxon>Fulvivirga</taxon>
    </lineage>
</organism>
<dbReference type="SUPFAM" id="SSF47413">
    <property type="entry name" value="lambda repressor-like DNA-binding domains"/>
    <property type="match status" value="1"/>
</dbReference>
<protein>
    <submittedName>
        <fullName evidence="2">Helix-turn-helix transcriptional regulator</fullName>
    </submittedName>
</protein>
<dbReference type="InterPro" id="IPR010982">
    <property type="entry name" value="Lambda_DNA-bd_dom_sf"/>
</dbReference>
<dbReference type="GO" id="GO:0003677">
    <property type="term" value="F:DNA binding"/>
    <property type="evidence" value="ECO:0007669"/>
    <property type="project" value="InterPro"/>
</dbReference>
<evidence type="ECO:0000259" key="1">
    <source>
        <dbReference type="PROSITE" id="PS50943"/>
    </source>
</evidence>
<keyword evidence="3" id="KW-1185">Reference proteome</keyword>
<feature type="domain" description="HTH cro/C1-type" evidence="1">
    <location>
        <begin position="11"/>
        <end position="65"/>
    </location>
</feature>
<evidence type="ECO:0000313" key="3">
    <source>
        <dbReference type="Proteomes" id="UP000614216"/>
    </source>
</evidence>
<reference evidence="2" key="1">
    <citation type="submission" date="2021-01" db="EMBL/GenBank/DDBJ databases">
        <title>Fulvivirga kasyanovii gen. nov., sp nov., a novel member of the phylum Bacteroidetes isolated from seawater in a mussel farm.</title>
        <authorList>
            <person name="Zhao L.-H."/>
            <person name="Wang Z.-J."/>
        </authorList>
    </citation>
    <scope>NUCLEOTIDE SEQUENCE</scope>
    <source>
        <strain evidence="2">29W222</strain>
    </source>
</reference>
<dbReference type="PROSITE" id="PS50943">
    <property type="entry name" value="HTH_CROC1"/>
    <property type="match status" value="1"/>
</dbReference>